<proteinExistence type="predicted"/>
<dbReference type="PANTHER" id="PTHR47685:SF1">
    <property type="entry name" value="MAGNESIUM TRANSPORT PROTEIN CORA"/>
    <property type="match status" value="1"/>
</dbReference>
<dbReference type="GO" id="GO:0016020">
    <property type="term" value="C:membrane"/>
    <property type="evidence" value="ECO:0007669"/>
    <property type="project" value="UniProtKB-SubCell"/>
</dbReference>
<gene>
    <name evidence="7" type="ORF">CGLO_11888</name>
</gene>
<feature type="region of interest" description="Disordered" evidence="5">
    <location>
        <begin position="47"/>
        <end position="79"/>
    </location>
</feature>
<dbReference type="InterPro" id="IPR045863">
    <property type="entry name" value="CorA_TM1_TM2"/>
</dbReference>
<accession>T0LKS9</accession>
<dbReference type="EMBL" id="AMYD01002513">
    <property type="protein sequence ID" value="EQB48840.1"/>
    <property type="molecule type" value="Genomic_DNA"/>
</dbReference>
<evidence type="ECO:0000256" key="2">
    <source>
        <dbReference type="ARBA" id="ARBA00022692"/>
    </source>
</evidence>
<feature type="transmembrane region" description="Helical" evidence="6">
    <location>
        <begin position="303"/>
        <end position="326"/>
    </location>
</feature>
<sequence length="418" mass="47721">MTYLNWELYNYAEHDSHQKTDESPALGHTRHQRKTLDQFYYSGLSDTKRKNRNKGQTVSKWTGESEAEETTENGRREAVGDSLVVMVDQMWMWSSEGSEGGTLVTCSPVHDSRLQKDAGTPSSADIMGSFLGQMRCHPQSFYPVLGATFERAVTGIFAGGLDEQQDILSIYRWATANKAARQIELLEDFQKRVQNNSTGGASDEGKEELKIALELADIIDELYMILRVLEQQERVAERMVPRIDSAPRLLRVVQTRKSEYLQIELLDSFYFFMTLSQIVDSKQVLELLDLEQKVASLGEEGHAVMLFTVITIIFLPLSFFVSYFGQNVSELTGDPRNPTSGEVWKIAAPISVVVIVFALAVSFVIMDPWKSWKNFAVKIHRNWREKLRKWREQKAARDDLELQEREEGHHGAERSEEV</sequence>
<feature type="transmembrane region" description="Helical" evidence="6">
    <location>
        <begin position="346"/>
        <end position="366"/>
    </location>
</feature>
<evidence type="ECO:0000256" key="5">
    <source>
        <dbReference type="SAM" id="MobiDB-lite"/>
    </source>
</evidence>
<name>T0LKS9_COLGC</name>
<dbReference type="Proteomes" id="UP000015530">
    <property type="component" value="Unassembled WGS sequence"/>
</dbReference>
<keyword evidence="2 6" id="KW-0812">Transmembrane</keyword>
<evidence type="ECO:0000313" key="8">
    <source>
        <dbReference type="Proteomes" id="UP000015530"/>
    </source>
</evidence>
<dbReference type="OrthoDB" id="341259at2759"/>
<evidence type="ECO:0000256" key="6">
    <source>
        <dbReference type="SAM" id="Phobius"/>
    </source>
</evidence>
<dbReference type="HOGENOM" id="CLU_657216_0_0_1"/>
<dbReference type="PANTHER" id="PTHR47685">
    <property type="entry name" value="MAGNESIUM TRANSPORT PROTEIN CORA"/>
    <property type="match status" value="1"/>
</dbReference>
<dbReference type="InterPro" id="IPR050829">
    <property type="entry name" value="CorA_MIT"/>
</dbReference>
<comment type="subcellular location">
    <subcellularLocation>
        <location evidence="1">Membrane</location>
        <topology evidence="1">Multi-pass membrane protein</topology>
    </subcellularLocation>
</comment>
<evidence type="ECO:0008006" key="9">
    <source>
        <dbReference type="Google" id="ProtNLM"/>
    </source>
</evidence>
<keyword evidence="3 6" id="KW-1133">Transmembrane helix</keyword>
<comment type="caution">
    <text evidence="7">The sequence shown here is derived from an EMBL/GenBank/DDBJ whole genome shotgun (WGS) entry which is preliminary data.</text>
</comment>
<keyword evidence="4 6" id="KW-0472">Membrane</keyword>
<dbReference type="OMA" id="RWATANK"/>
<evidence type="ECO:0000256" key="3">
    <source>
        <dbReference type="ARBA" id="ARBA00022989"/>
    </source>
</evidence>
<dbReference type="SUPFAM" id="SSF144083">
    <property type="entry name" value="Magnesium transport protein CorA, transmembrane region"/>
    <property type="match status" value="1"/>
</dbReference>
<protein>
    <recommendedName>
        <fullName evidence="9">Magnesium and cobalt transporter CorA</fullName>
    </recommendedName>
</protein>
<evidence type="ECO:0000256" key="4">
    <source>
        <dbReference type="ARBA" id="ARBA00023136"/>
    </source>
</evidence>
<dbReference type="AlphaFoldDB" id="T0LKS9"/>
<dbReference type="Gene3D" id="1.20.58.340">
    <property type="entry name" value="Magnesium transport protein CorA, transmembrane region"/>
    <property type="match status" value="1"/>
</dbReference>
<evidence type="ECO:0000313" key="7">
    <source>
        <dbReference type="EMBL" id="EQB48840.1"/>
    </source>
</evidence>
<evidence type="ECO:0000256" key="1">
    <source>
        <dbReference type="ARBA" id="ARBA00004141"/>
    </source>
</evidence>
<reference evidence="8" key="1">
    <citation type="journal article" date="2013" name="Mol. Plant Microbe Interact.">
        <title>Global aspects of pacC regulation of pathogenicity genes in Colletotrichum gloeosporioides as revealed by transcriptome analysis.</title>
        <authorList>
            <person name="Alkan N."/>
            <person name="Meng X."/>
            <person name="Friedlander G."/>
            <person name="Reuveni E."/>
            <person name="Sukno S."/>
            <person name="Sherman A."/>
            <person name="Thon M."/>
            <person name="Fluhr R."/>
            <person name="Prusky D."/>
        </authorList>
    </citation>
    <scope>NUCLEOTIDE SEQUENCE [LARGE SCALE GENOMIC DNA]</scope>
    <source>
        <strain evidence="8">Cg-14</strain>
    </source>
</reference>
<organism evidence="7 8">
    <name type="scientific">Colletotrichum gloeosporioides (strain Cg-14)</name>
    <name type="common">Anthracnose fungus</name>
    <name type="synonym">Glomerella cingulata</name>
    <dbReference type="NCBI Taxonomy" id="1237896"/>
    <lineage>
        <taxon>Eukaryota</taxon>
        <taxon>Fungi</taxon>
        <taxon>Dikarya</taxon>
        <taxon>Ascomycota</taxon>
        <taxon>Pezizomycotina</taxon>
        <taxon>Sordariomycetes</taxon>
        <taxon>Hypocreomycetidae</taxon>
        <taxon>Glomerellales</taxon>
        <taxon>Glomerellaceae</taxon>
        <taxon>Colletotrichum</taxon>
        <taxon>Colletotrichum gloeosporioides species complex</taxon>
    </lineage>
</organism>